<feature type="binding site" evidence="10">
    <location>
        <position position="153"/>
    </location>
    <ligand>
        <name>[4Fe-4S] cluster</name>
        <dbReference type="ChEBI" id="CHEBI:49883"/>
        <label>2</label>
    </ligand>
</feature>
<dbReference type="Proteomes" id="UP000189670">
    <property type="component" value="Unassembled WGS sequence"/>
</dbReference>
<organism evidence="13 14">
    <name type="scientific">Candidatus Magnetoglobus multicellularis str. Araruama</name>
    <dbReference type="NCBI Taxonomy" id="890399"/>
    <lineage>
        <taxon>Bacteria</taxon>
        <taxon>Pseudomonadati</taxon>
        <taxon>Thermodesulfobacteriota</taxon>
        <taxon>Desulfobacteria</taxon>
        <taxon>Desulfobacterales</taxon>
        <taxon>Desulfobacteraceae</taxon>
        <taxon>Candidatus Magnetoglobus</taxon>
    </lineage>
</organism>
<comment type="subunit">
    <text evidence="10">The complex is composed of six subunits: RnfA, RnfB, RnfC, RnfD, RnfE and RnfG.</text>
</comment>
<evidence type="ECO:0000256" key="4">
    <source>
        <dbReference type="ARBA" id="ARBA00022737"/>
    </source>
</evidence>
<feature type="binding site" evidence="10">
    <location>
        <position position="143"/>
    </location>
    <ligand>
        <name>[4Fe-4S] cluster</name>
        <dbReference type="ChEBI" id="CHEBI:49883"/>
        <label>2</label>
    </ligand>
</feature>
<feature type="binding site" evidence="10">
    <location>
        <position position="157"/>
    </location>
    <ligand>
        <name>[4Fe-4S] cluster</name>
        <dbReference type="ChEBI" id="CHEBI:49883"/>
        <label>3</label>
    </ligand>
</feature>
<name>A0A1V1PEF9_9BACT</name>
<feature type="binding site" evidence="10">
    <location>
        <position position="179"/>
    </location>
    <ligand>
        <name>[4Fe-4S] cluster</name>
        <dbReference type="ChEBI" id="CHEBI:49883"/>
        <label>3</label>
    </ligand>
</feature>
<comment type="subcellular location">
    <subcellularLocation>
        <location evidence="10">Cell membrane</location>
    </subcellularLocation>
</comment>
<evidence type="ECO:0000256" key="3">
    <source>
        <dbReference type="ARBA" id="ARBA00022723"/>
    </source>
</evidence>
<dbReference type="Gene3D" id="3.30.70.20">
    <property type="match status" value="2"/>
</dbReference>
<dbReference type="GO" id="GO:0009055">
    <property type="term" value="F:electron transfer activity"/>
    <property type="evidence" value="ECO:0007669"/>
    <property type="project" value="InterPro"/>
</dbReference>
<keyword evidence="9 10" id="KW-0472">Membrane</keyword>
<keyword evidence="4 10" id="KW-0677">Repeat</keyword>
<accession>A0A1V1PEF9</accession>
<feature type="binding site" evidence="10">
    <location>
        <position position="54"/>
    </location>
    <ligand>
        <name>[4Fe-4S] cluster</name>
        <dbReference type="ChEBI" id="CHEBI:49883"/>
        <label>1</label>
    </ligand>
</feature>
<dbReference type="InterPro" id="IPR017900">
    <property type="entry name" value="4Fe4S_Fe_S_CS"/>
</dbReference>
<evidence type="ECO:0000256" key="10">
    <source>
        <dbReference type="HAMAP-Rule" id="MF_00463"/>
    </source>
</evidence>
<evidence type="ECO:0000256" key="5">
    <source>
        <dbReference type="ARBA" id="ARBA00022967"/>
    </source>
</evidence>
<keyword evidence="1 10" id="KW-0813">Transport</keyword>
<feature type="binding site" evidence="10">
    <location>
        <position position="176"/>
    </location>
    <ligand>
        <name>[4Fe-4S] cluster</name>
        <dbReference type="ChEBI" id="CHEBI:49883"/>
        <label>3</label>
    </ligand>
</feature>
<dbReference type="PROSITE" id="PS00198">
    <property type="entry name" value="4FE4S_FER_1"/>
    <property type="match status" value="2"/>
</dbReference>
<feature type="domain" description="4Fe-4S" evidence="12">
    <location>
        <begin position="37"/>
        <end position="97"/>
    </location>
</feature>
<dbReference type="GO" id="GO:0005886">
    <property type="term" value="C:plasma membrane"/>
    <property type="evidence" value="ECO:0007669"/>
    <property type="project" value="UniProtKB-SubCell"/>
</dbReference>
<keyword evidence="6 10" id="KW-0249">Electron transport</keyword>
<reference evidence="14" key="1">
    <citation type="submission" date="2012-11" db="EMBL/GenBank/DDBJ databases">
        <authorList>
            <person name="Lucero-Rivera Y.E."/>
            <person name="Tovar-Ramirez D."/>
        </authorList>
    </citation>
    <scope>NUCLEOTIDE SEQUENCE [LARGE SCALE GENOMIC DNA]</scope>
    <source>
        <strain evidence="14">Araruama</strain>
    </source>
</reference>
<evidence type="ECO:0000256" key="6">
    <source>
        <dbReference type="ARBA" id="ARBA00022982"/>
    </source>
</evidence>
<keyword evidence="3 10" id="KW-0479">Metal-binding</keyword>
<dbReference type="InterPro" id="IPR050395">
    <property type="entry name" value="4Fe4S_Ferredoxin_RnfB"/>
</dbReference>
<evidence type="ECO:0000313" key="14">
    <source>
        <dbReference type="Proteomes" id="UP000189670"/>
    </source>
</evidence>
<dbReference type="EMBL" id="ATBP01000082">
    <property type="protein sequence ID" value="ETR73168.1"/>
    <property type="molecule type" value="Genomic_DNA"/>
</dbReference>
<comment type="caution">
    <text evidence="10">Lacks conserved residue(s) required for the propagation of feature annotation.</text>
</comment>
<keyword evidence="2 10" id="KW-0004">4Fe-4S</keyword>
<dbReference type="EC" id="7.-.-.-" evidence="10"/>
<feature type="binding site" evidence="10">
    <location>
        <position position="147"/>
    </location>
    <ligand>
        <name>[4Fe-4S] cluster</name>
        <dbReference type="ChEBI" id="CHEBI:49883"/>
        <label>2</label>
    </ligand>
</feature>
<evidence type="ECO:0000256" key="9">
    <source>
        <dbReference type="ARBA" id="ARBA00023136"/>
    </source>
</evidence>
<feature type="domain" description="4Fe-4S ferredoxin-type" evidence="11">
    <location>
        <begin position="212"/>
        <end position="241"/>
    </location>
</feature>
<dbReference type="Gene3D" id="1.10.15.40">
    <property type="entry name" value="Electron transport complex subunit B, putative Fe-S cluster"/>
    <property type="match status" value="1"/>
</dbReference>
<dbReference type="InterPro" id="IPR010207">
    <property type="entry name" value="Elect_transpt_cplx_RnfB/RsxB"/>
</dbReference>
<keyword evidence="7 10" id="KW-0408">Iron</keyword>
<dbReference type="Pfam" id="PF04060">
    <property type="entry name" value="FeS"/>
    <property type="match status" value="1"/>
</dbReference>
<evidence type="ECO:0000259" key="11">
    <source>
        <dbReference type="PROSITE" id="PS51379"/>
    </source>
</evidence>
<feature type="region of interest" description="Hydrophobic" evidence="10">
    <location>
        <begin position="1"/>
        <end position="31"/>
    </location>
</feature>
<evidence type="ECO:0000256" key="8">
    <source>
        <dbReference type="ARBA" id="ARBA00023014"/>
    </source>
</evidence>
<dbReference type="GO" id="GO:0046872">
    <property type="term" value="F:metal ion binding"/>
    <property type="evidence" value="ECO:0007669"/>
    <property type="project" value="UniProtKB-KW"/>
</dbReference>
<keyword evidence="10" id="KW-1003">Cell membrane</keyword>
<dbReference type="PROSITE" id="PS51379">
    <property type="entry name" value="4FE4S_FER_2"/>
    <property type="match status" value="2"/>
</dbReference>
<dbReference type="PANTHER" id="PTHR43560:SF1">
    <property type="entry name" value="ION-TRANSLOCATING OXIDOREDUCTASE COMPLEX SUBUNIT B"/>
    <property type="match status" value="1"/>
</dbReference>
<evidence type="ECO:0000256" key="7">
    <source>
        <dbReference type="ARBA" id="ARBA00023004"/>
    </source>
</evidence>
<dbReference type="PANTHER" id="PTHR43560">
    <property type="entry name" value="ION-TRANSLOCATING OXIDOREDUCTASE COMPLEX SUBUNIT B"/>
    <property type="match status" value="1"/>
</dbReference>
<feature type="binding site" evidence="10">
    <location>
        <position position="182"/>
    </location>
    <ligand>
        <name>[4Fe-4S] cluster</name>
        <dbReference type="ChEBI" id="CHEBI:49883"/>
        <label>3</label>
    </ligand>
</feature>
<evidence type="ECO:0000259" key="12">
    <source>
        <dbReference type="PROSITE" id="PS51656"/>
    </source>
</evidence>
<protein>
    <recommendedName>
        <fullName evidence="10">Ion-translocating oxidoreductase complex subunit B</fullName>
        <ecNumber evidence="10">7.-.-.-</ecNumber>
    </recommendedName>
    <alternativeName>
        <fullName evidence="10">Rnf electron transport complex subunit B</fullName>
    </alternativeName>
</protein>
<feature type="binding site" evidence="10">
    <location>
        <position position="186"/>
    </location>
    <ligand>
        <name>[4Fe-4S] cluster</name>
        <dbReference type="ChEBI" id="CHEBI:49883"/>
        <label>2</label>
    </ligand>
</feature>
<proteinExistence type="inferred from homology"/>
<feature type="binding site" evidence="10">
    <location>
        <position position="62"/>
    </location>
    <ligand>
        <name>[4Fe-4S] cluster</name>
        <dbReference type="ChEBI" id="CHEBI:49883"/>
        <label>1</label>
    </ligand>
</feature>
<sequence length="300" mass="31957">MDPVYVKLALGGLVLMGSIGLFFGIGLALAAHKFAVEVNPKVEAVLDILPGANCGACSYAGCEAYAEAVVNDPKVAPNMCPPGMMPVAEEVARITEKELEVIEGAVAIVACARSERHNYEKYQYSGYQNCAAANLTFAGPVDCNSGCIGFGDCVEACLFDALTIVDDFPVVDPDACVGCALCVNACPKDLIHMVPKKAPIIVRCVCKDTSKETMSICSLGCLHCLACIEACPAKAVIMDNGTLTIDYQKCVEHGPSCNEACLNACWINYPASGDIGNEIYEHGLQFFQRPLCRNPFYDPS</sequence>
<dbReference type="SUPFAM" id="SSF54862">
    <property type="entry name" value="4Fe-4S ferredoxins"/>
    <property type="match status" value="2"/>
</dbReference>
<dbReference type="Pfam" id="PF00037">
    <property type="entry name" value="Fer4"/>
    <property type="match status" value="1"/>
</dbReference>
<evidence type="ECO:0000256" key="2">
    <source>
        <dbReference type="ARBA" id="ARBA00022485"/>
    </source>
</evidence>
<dbReference type="NCBIfam" id="NF005503">
    <property type="entry name" value="PRK07118.1-2"/>
    <property type="match status" value="1"/>
</dbReference>
<dbReference type="HAMAP" id="MF_00463">
    <property type="entry name" value="RsxB_RnfB"/>
    <property type="match status" value="1"/>
</dbReference>
<dbReference type="GO" id="GO:0022900">
    <property type="term" value="P:electron transport chain"/>
    <property type="evidence" value="ECO:0007669"/>
    <property type="project" value="UniProtKB-UniRule"/>
</dbReference>
<evidence type="ECO:0000313" key="13">
    <source>
        <dbReference type="EMBL" id="ETR73168.1"/>
    </source>
</evidence>
<dbReference type="GO" id="GO:0051539">
    <property type="term" value="F:4 iron, 4 sulfur cluster binding"/>
    <property type="evidence" value="ECO:0007669"/>
    <property type="project" value="UniProtKB-UniRule"/>
</dbReference>
<keyword evidence="8 10" id="KW-0411">Iron-sulfur</keyword>
<feature type="binding site" evidence="10">
    <location>
        <position position="57"/>
    </location>
    <ligand>
        <name>[4Fe-4S] cluster</name>
        <dbReference type="ChEBI" id="CHEBI:49883"/>
        <label>1</label>
    </ligand>
</feature>
<dbReference type="PROSITE" id="PS51656">
    <property type="entry name" value="4FE4S"/>
    <property type="match status" value="1"/>
</dbReference>
<dbReference type="AlphaFoldDB" id="A0A1V1PEF9"/>
<feature type="binding site" evidence="10">
    <location>
        <position position="80"/>
    </location>
    <ligand>
        <name>[4Fe-4S] cluster</name>
        <dbReference type="ChEBI" id="CHEBI:49883"/>
        <label>1</label>
    </ligand>
</feature>
<comment type="similarity">
    <text evidence="10">Belongs to the 4Fe4S bacterial-type ferredoxin family. RnfB subfamily.</text>
</comment>
<comment type="cofactor">
    <cofactor evidence="10">
        <name>[4Fe-4S] cluster</name>
        <dbReference type="ChEBI" id="CHEBI:49883"/>
    </cofactor>
    <text evidence="10">Binds 3 [4Fe-4S] clusters.</text>
</comment>
<comment type="caution">
    <text evidence="13">The sequence shown here is derived from an EMBL/GenBank/DDBJ whole genome shotgun (WGS) entry which is preliminary data.</text>
</comment>
<dbReference type="NCBIfam" id="TIGR01944">
    <property type="entry name" value="rnfB"/>
    <property type="match status" value="1"/>
</dbReference>
<evidence type="ECO:0000256" key="1">
    <source>
        <dbReference type="ARBA" id="ARBA00022448"/>
    </source>
</evidence>
<dbReference type="InterPro" id="IPR017896">
    <property type="entry name" value="4Fe4S_Fe-S-bd"/>
</dbReference>
<gene>
    <name evidence="10" type="primary">rnfB</name>
    <name evidence="13" type="ORF">OMM_01169</name>
</gene>
<dbReference type="InterPro" id="IPR007202">
    <property type="entry name" value="4Fe-4S_dom"/>
</dbReference>
<comment type="function">
    <text evidence="10">Part of a membrane-bound complex that couples electron transfer with translocation of ions across the membrane.</text>
</comment>
<keyword evidence="5 10" id="KW-1278">Translocase</keyword>
<feature type="domain" description="4Fe-4S ferredoxin-type" evidence="11">
    <location>
        <begin position="167"/>
        <end position="196"/>
    </location>
</feature>